<dbReference type="EMBL" id="GEDG01002181">
    <property type="protein sequence ID" value="JAP36210.1"/>
    <property type="molecule type" value="Transcribed_RNA"/>
</dbReference>
<reference evidence="3" key="1">
    <citation type="submission" date="2015-12" db="EMBL/GenBank/DDBJ databases">
        <title>Gene expression during late stages of embryo sac development: a critical building block for successful pollen-pistil interactions.</title>
        <authorList>
            <person name="Liu Y."/>
            <person name="Joly V."/>
            <person name="Sabar M."/>
            <person name="Matton D.P."/>
        </authorList>
    </citation>
    <scope>NUCLEOTIDE SEQUENCE</scope>
</reference>
<organism evidence="3">
    <name type="scientific">Solanum chacoense</name>
    <name type="common">Chaco potato</name>
    <dbReference type="NCBI Taxonomy" id="4108"/>
    <lineage>
        <taxon>Eukaryota</taxon>
        <taxon>Viridiplantae</taxon>
        <taxon>Streptophyta</taxon>
        <taxon>Embryophyta</taxon>
        <taxon>Tracheophyta</taxon>
        <taxon>Spermatophyta</taxon>
        <taxon>Magnoliopsida</taxon>
        <taxon>eudicotyledons</taxon>
        <taxon>Gunneridae</taxon>
        <taxon>Pentapetalae</taxon>
        <taxon>asterids</taxon>
        <taxon>lamiids</taxon>
        <taxon>Solanales</taxon>
        <taxon>Solanaceae</taxon>
        <taxon>Solanoideae</taxon>
        <taxon>Solaneae</taxon>
        <taxon>Solanum</taxon>
    </lineage>
</organism>
<dbReference type="AlphaFoldDB" id="A0A0V0IUK1"/>
<evidence type="ECO:0000256" key="1">
    <source>
        <dbReference type="SAM" id="MobiDB-lite"/>
    </source>
</evidence>
<proteinExistence type="predicted"/>
<name>A0A0V0IUK1_SOLCH</name>
<accession>A0A0V0IUK1</accession>
<feature type="chain" id="PRO_5006866548" evidence="2">
    <location>
        <begin position="33"/>
        <end position="115"/>
    </location>
</feature>
<protein>
    <submittedName>
        <fullName evidence="3">Putative ovule protein</fullName>
    </submittedName>
</protein>
<feature type="region of interest" description="Disordered" evidence="1">
    <location>
        <begin position="57"/>
        <end position="89"/>
    </location>
</feature>
<evidence type="ECO:0000313" key="3">
    <source>
        <dbReference type="EMBL" id="JAP36210.1"/>
    </source>
</evidence>
<sequence length="115" mass="13327">MSDFHSFERINCNVIFLFYFFLLSLPAPLCCCHHLPKSVWTCNQSPETTAAFISPSKIESHQQKIPTSDPSVSNKRNTIRNQDSSMERTPLINRTPSFYYYSTSSIQQHTQCSEW</sequence>
<feature type="compositionally biased region" description="Polar residues" evidence="1">
    <location>
        <begin position="63"/>
        <end position="84"/>
    </location>
</feature>
<evidence type="ECO:0000256" key="2">
    <source>
        <dbReference type="SAM" id="SignalP"/>
    </source>
</evidence>
<feature type="signal peptide" evidence="2">
    <location>
        <begin position="1"/>
        <end position="32"/>
    </location>
</feature>
<keyword evidence="2" id="KW-0732">Signal</keyword>